<name>A0ABR3JRW1_9AGAR</name>
<sequence length="69" mass="7563">MNSVVGSFILSVTMSNLNDAAIVYFHTRSRTHTPSPRGEFHTAICSAPVERLLVSVVYPESSTHLDSPM</sequence>
<dbReference type="EMBL" id="JASNQZ010000005">
    <property type="protein sequence ID" value="KAL0957806.1"/>
    <property type="molecule type" value="Genomic_DNA"/>
</dbReference>
<dbReference type="Proteomes" id="UP001556367">
    <property type="component" value="Unassembled WGS sequence"/>
</dbReference>
<accession>A0ABR3JRW1</accession>
<evidence type="ECO:0000313" key="2">
    <source>
        <dbReference type="Proteomes" id="UP001556367"/>
    </source>
</evidence>
<comment type="caution">
    <text evidence="1">The sequence shown here is derived from an EMBL/GenBank/DDBJ whole genome shotgun (WGS) entry which is preliminary data.</text>
</comment>
<reference evidence="2" key="1">
    <citation type="submission" date="2024-06" db="EMBL/GenBank/DDBJ databases">
        <title>Multi-omics analyses provide insights into the biosynthesis of the anticancer antibiotic pleurotin in Hohenbuehelia grisea.</title>
        <authorList>
            <person name="Weaver J.A."/>
            <person name="Alberti F."/>
        </authorList>
    </citation>
    <scope>NUCLEOTIDE SEQUENCE [LARGE SCALE GENOMIC DNA]</scope>
    <source>
        <strain evidence="2">T-177</strain>
    </source>
</reference>
<evidence type="ECO:0008006" key="3">
    <source>
        <dbReference type="Google" id="ProtNLM"/>
    </source>
</evidence>
<organism evidence="1 2">
    <name type="scientific">Hohenbuehelia grisea</name>
    <dbReference type="NCBI Taxonomy" id="104357"/>
    <lineage>
        <taxon>Eukaryota</taxon>
        <taxon>Fungi</taxon>
        <taxon>Dikarya</taxon>
        <taxon>Basidiomycota</taxon>
        <taxon>Agaricomycotina</taxon>
        <taxon>Agaricomycetes</taxon>
        <taxon>Agaricomycetidae</taxon>
        <taxon>Agaricales</taxon>
        <taxon>Pleurotineae</taxon>
        <taxon>Pleurotaceae</taxon>
        <taxon>Hohenbuehelia</taxon>
    </lineage>
</organism>
<protein>
    <recommendedName>
        <fullName evidence="3">Secreted protein</fullName>
    </recommendedName>
</protein>
<keyword evidence="2" id="KW-1185">Reference proteome</keyword>
<proteinExistence type="predicted"/>
<gene>
    <name evidence="1" type="ORF">HGRIS_001583</name>
</gene>
<evidence type="ECO:0000313" key="1">
    <source>
        <dbReference type="EMBL" id="KAL0957806.1"/>
    </source>
</evidence>